<evidence type="ECO:0000256" key="9">
    <source>
        <dbReference type="SAM" id="SignalP"/>
    </source>
</evidence>
<dbReference type="PROSITE" id="PS00196">
    <property type="entry name" value="COPPER_BLUE"/>
    <property type="match status" value="1"/>
</dbReference>
<protein>
    <submittedName>
        <fullName evidence="11">Blue (Type 1) copper domain protein</fullName>
    </submittedName>
</protein>
<dbReference type="GO" id="GO:0005507">
    <property type="term" value="F:copper ion binding"/>
    <property type="evidence" value="ECO:0007669"/>
    <property type="project" value="InterPro"/>
</dbReference>
<dbReference type="Gene3D" id="2.60.40.420">
    <property type="entry name" value="Cupredoxins - blue copper proteins"/>
    <property type="match status" value="1"/>
</dbReference>
<keyword evidence="4" id="KW-0249">Electron transport</keyword>
<dbReference type="PROSITE" id="PS51007">
    <property type="entry name" value="CYTC"/>
    <property type="match status" value="1"/>
</dbReference>
<dbReference type="Gene3D" id="1.10.760.10">
    <property type="entry name" value="Cytochrome c-like domain"/>
    <property type="match status" value="1"/>
</dbReference>
<dbReference type="GO" id="GO:0009055">
    <property type="term" value="F:electron transfer activity"/>
    <property type="evidence" value="ECO:0007669"/>
    <property type="project" value="InterPro"/>
</dbReference>
<evidence type="ECO:0000256" key="1">
    <source>
        <dbReference type="ARBA" id="ARBA00022448"/>
    </source>
</evidence>
<evidence type="ECO:0000256" key="4">
    <source>
        <dbReference type="ARBA" id="ARBA00022982"/>
    </source>
</evidence>
<sequence precursor="true">MMSRRRRGAIVATVAASAFAVGIAGCGGDDLKGNRADLVHGKQLFVERCGACHTLARAGTRGTAGPDLDTAFAQSLQDGFGRDTVRGVVHEQILYPISRMPERIVKGQSAIDVAAYVGEVAAKPGEDEGALAAAVRRVEQRTAAAENGKLEIDADPDGQLAYVVSAATAPAGPLEIDSRNEASIPHDIALQEGTSGPDLGRGETVSNGGVSRVSVDVRPGDYTFYCTLPGHREAGMEGRLTVR</sequence>
<keyword evidence="1" id="KW-0813">Transport</keyword>
<dbReference type="SUPFAM" id="SSF49503">
    <property type="entry name" value="Cupredoxins"/>
    <property type="match status" value="1"/>
</dbReference>
<accession>D3F343</accession>
<keyword evidence="6" id="KW-0186">Copper</keyword>
<dbReference type="Pfam" id="PF00034">
    <property type="entry name" value="Cytochrom_C"/>
    <property type="match status" value="1"/>
</dbReference>
<name>D3F343_CONWI</name>
<dbReference type="InterPro" id="IPR000923">
    <property type="entry name" value="BlueCu_1"/>
</dbReference>
<dbReference type="EMBL" id="CP001854">
    <property type="protein sequence ID" value="ADB50323.1"/>
    <property type="molecule type" value="Genomic_DNA"/>
</dbReference>
<feature type="domain" description="Cytochrome c" evidence="10">
    <location>
        <begin position="36"/>
        <end position="167"/>
    </location>
</feature>
<dbReference type="Proteomes" id="UP000008229">
    <property type="component" value="Chromosome"/>
</dbReference>
<evidence type="ECO:0000256" key="2">
    <source>
        <dbReference type="ARBA" id="ARBA00022617"/>
    </source>
</evidence>
<evidence type="ECO:0000259" key="10">
    <source>
        <dbReference type="PROSITE" id="PS51007"/>
    </source>
</evidence>
<dbReference type="eggNOG" id="COG3794">
    <property type="taxonomic scope" value="Bacteria"/>
</dbReference>
<dbReference type="InterPro" id="IPR009056">
    <property type="entry name" value="Cyt_c-like_dom"/>
</dbReference>
<keyword evidence="3 7" id="KW-0479">Metal-binding</keyword>
<keyword evidence="12" id="KW-1185">Reference proteome</keyword>
<evidence type="ECO:0000256" key="6">
    <source>
        <dbReference type="ARBA" id="ARBA00023008"/>
    </source>
</evidence>
<evidence type="ECO:0000313" key="12">
    <source>
        <dbReference type="Proteomes" id="UP000008229"/>
    </source>
</evidence>
<dbReference type="AlphaFoldDB" id="D3F343"/>
<dbReference type="PROSITE" id="PS51257">
    <property type="entry name" value="PROKAR_LIPOPROTEIN"/>
    <property type="match status" value="1"/>
</dbReference>
<evidence type="ECO:0000313" key="11">
    <source>
        <dbReference type="EMBL" id="ADB50323.1"/>
    </source>
</evidence>
<proteinExistence type="predicted"/>
<dbReference type="GO" id="GO:0020037">
    <property type="term" value="F:heme binding"/>
    <property type="evidence" value="ECO:0007669"/>
    <property type="project" value="InterPro"/>
</dbReference>
<keyword evidence="9" id="KW-0732">Signal</keyword>
<feature type="signal peptide" evidence="9">
    <location>
        <begin position="1"/>
        <end position="20"/>
    </location>
</feature>
<gene>
    <name evidence="11" type="ordered locus">Cwoe_1897</name>
</gene>
<dbReference type="InterPro" id="IPR028871">
    <property type="entry name" value="BlueCu_1_BS"/>
</dbReference>
<dbReference type="InterPro" id="IPR033138">
    <property type="entry name" value="Cu_oxidase_CS"/>
</dbReference>
<evidence type="ECO:0000256" key="8">
    <source>
        <dbReference type="SAM" id="MobiDB-lite"/>
    </source>
</evidence>
<keyword evidence="2 7" id="KW-0349">Heme</keyword>
<dbReference type="InterPro" id="IPR008972">
    <property type="entry name" value="Cupredoxin"/>
</dbReference>
<evidence type="ECO:0000256" key="7">
    <source>
        <dbReference type="PROSITE-ProRule" id="PRU00433"/>
    </source>
</evidence>
<feature type="chain" id="PRO_5038419019" evidence="9">
    <location>
        <begin position="21"/>
        <end position="243"/>
    </location>
</feature>
<evidence type="ECO:0000256" key="3">
    <source>
        <dbReference type="ARBA" id="ARBA00022723"/>
    </source>
</evidence>
<keyword evidence="5 7" id="KW-0408">Iron</keyword>
<evidence type="ECO:0000256" key="5">
    <source>
        <dbReference type="ARBA" id="ARBA00023004"/>
    </source>
</evidence>
<dbReference type="OrthoDB" id="5243170at2"/>
<dbReference type="Pfam" id="PF00127">
    <property type="entry name" value="Copper-bind"/>
    <property type="match status" value="1"/>
</dbReference>
<reference evidence="12" key="2">
    <citation type="submission" date="2010-01" db="EMBL/GenBank/DDBJ databases">
        <title>The complete genome of Conexibacter woesei DSM 14684.</title>
        <authorList>
            <consortium name="US DOE Joint Genome Institute (JGI-PGF)"/>
            <person name="Lucas S."/>
            <person name="Copeland A."/>
            <person name="Lapidus A."/>
            <person name="Glavina del Rio T."/>
            <person name="Dalin E."/>
            <person name="Tice H."/>
            <person name="Bruce D."/>
            <person name="Goodwin L."/>
            <person name="Pitluck S."/>
            <person name="Kyrpides N."/>
            <person name="Mavromatis K."/>
            <person name="Ivanova N."/>
            <person name="Mikhailova N."/>
            <person name="Chertkov O."/>
            <person name="Brettin T."/>
            <person name="Detter J.C."/>
            <person name="Han C."/>
            <person name="Larimer F."/>
            <person name="Land M."/>
            <person name="Hauser L."/>
            <person name="Markowitz V."/>
            <person name="Cheng J.-F."/>
            <person name="Hugenholtz P."/>
            <person name="Woyke T."/>
            <person name="Wu D."/>
            <person name="Pukall R."/>
            <person name="Steenblock K."/>
            <person name="Schneider S."/>
            <person name="Klenk H.-P."/>
            <person name="Eisen J.A."/>
        </authorList>
    </citation>
    <scope>NUCLEOTIDE SEQUENCE [LARGE SCALE GENOMIC DNA]</scope>
    <source>
        <strain evidence="12">DSM 14684 / CIP 108061 / JCM 11494 / NBRC 100937 / ID131577</strain>
    </source>
</reference>
<dbReference type="PROSITE" id="PS00079">
    <property type="entry name" value="MULTICOPPER_OXIDASE1"/>
    <property type="match status" value="1"/>
</dbReference>
<dbReference type="STRING" id="469383.Cwoe_1897"/>
<dbReference type="eggNOG" id="COG2010">
    <property type="taxonomic scope" value="Bacteria"/>
</dbReference>
<reference evidence="11 12" key="1">
    <citation type="journal article" date="2010" name="Stand. Genomic Sci.">
        <title>Complete genome sequence of Conexibacter woesei type strain (ID131577).</title>
        <authorList>
            <person name="Pukall R."/>
            <person name="Lapidus A."/>
            <person name="Glavina Del Rio T."/>
            <person name="Copeland A."/>
            <person name="Tice H."/>
            <person name="Cheng J.-F."/>
            <person name="Lucas S."/>
            <person name="Chen F."/>
            <person name="Nolan M."/>
            <person name="Bruce D."/>
            <person name="Goodwin L."/>
            <person name="Pitluck S."/>
            <person name="Mavromatis K."/>
            <person name="Ivanova N."/>
            <person name="Ovchinnikova G."/>
            <person name="Pati A."/>
            <person name="Chen A."/>
            <person name="Palaniappan K."/>
            <person name="Land M."/>
            <person name="Hauser L."/>
            <person name="Chang Y.-J."/>
            <person name="Jeffries C.D."/>
            <person name="Chain P."/>
            <person name="Meincke L."/>
            <person name="Sims D."/>
            <person name="Brettin T."/>
            <person name="Detter J.C."/>
            <person name="Rohde M."/>
            <person name="Goeker M."/>
            <person name="Bristow J."/>
            <person name="Eisen J.A."/>
            <person name="Markowitz V."/>
            <person name="Kyrpides N.C."/>
            <person name="Klenk H.-P."/>
            <person name="Hugenholtz P."/>
        </authorList>
    </citation>
    <scope>NUCLEOTIDE SEQUENCE [LARGE SCALE GENOMIC DNA]</scope>
    <source>
        <strain evidence="12">DSM 14684 / CIP 108061 / JCM 11494 / NBRC 100937 / ID131577</strain>
    </source>
</reference>
<feature type="region of interest" description="Disordered" evidence="8">
    <location>
        <begin position="190"/>
        <end position="212"/>
    </location>
</feature>
<dbReference type="HOGENOM" id="CLU_1141046_0_0_11"/>
<dbReference type="SUPFAM" id="SSF46626">
    <property type="entry name" value="Cytochrome c"/>
    <property type="match status" value="1"/>
</dbReference>
<organism evidence="11 12">
    <name type="scientific">Conexibacter woesei (strain DSM 14684 / CCUG 47730 / CIP 108061 / JCM 11494 / NBRC 100937 / ID131577)</name>
    <dbReference type="NCBI Taxonomy" id="469383"/>
    <lineage>
        <taxon>Bacteria</taxon>
        <taxon>Bacillati</taxon>
        <taxon>Actinomycetota</taxon>
        <taxon>Thermoleophilia</taxon>
        <taxon>Solirubrobacterales</taxon>
        <taxon>Conexibacteraceae</taxon>
        <taxon>Conexibacter</taxon>
    </lineage>
</organism>
<dbReference type="KEGG" id="cwo:Cwoe_1897"/>
<dbReference type="InterPro" id="IPR036909">
    <property type="entry name" value="Cyt_c-like_dom_sf"/>
</dbReference>